<dbReference type="InterPro" id="IPR035437">
    <property type="entry name" value="SNase_OB-fold_sf"/>
</dbReference>
<evidence type="ECO:0000313" key="2">
    <source>
        <dbReference type="EMBL" id="KAK8772196.1"/>
    </source>
</evidence>
<protein>
    <recommendedName>
        <fullName evidence="1">Tudor domain-containing protein</fullName>
    </recommendedName>
</protein>
<dbReference type="SMART" id="SM00333">
    <property type="entry name" value="TUDOR"/>
    <property type="match status" value="1"/>
</dbReference>
<dbReference type="SUPFAM" id="SSF63748">
    <property type="entry name" value="Tudor/PWWP/MBT"/>
    <property type="match status" value="1"/>
</dbReference>
<organism evidence="2 3">
    <name type="scientific">Amblyomma americanum</name>
    <name type="common">Lone star tick</name>
    <dbReference type="NCBI Taxonomy" id="6943"/>
    <lineage>
        <taxon>Eukaryota</taxon>
        <taxon>Metazoa</taxon>
        <taxon>Ecdysozoa</taxon>
        <taxon>Arthropoda</taxon>
        <taxon>Chelicerata</taxon>
        <taxon>Arachnida</taxon>
        <taxon>Acari</taxon>
        <taxon>Parasitiformes</taxon>
        <taxon>Ixodida</taxon>
        <taxon>Ixodoidea</taxon>
        <taxon>Ixodidae</taxon>
        <taxon>Amblyomminae</taxon>
        <taxon>Amblyomma</taxon>
    </lineage>
</organism>
<feature type="domain" description="Tudor" evidence="1">
    <location>
        <begin position="95"/>
        <end position="157"/>
    </location>
</feature>
<dbReference type="AlphaFoldDB" id="A0AAQ4EBS6"/>
<evidence type="ECO:0000313" key="3">
    <source>
        <dbReference type="Proteomes" id="UP001321473"/>
    </source>
</evidence>
<keyword evidence="3" id="KW-1185">Reference proteome</keyword>
<comment type="caution">
    <text evidence="2">The sequence shown here is derived from an EMBL/GenBank/DDBJ whole genome shotgun (WGS) entry which is preliminary data.</text>
</comment>
<dbReference type="PANTHER" id="PTHR22948:SF76">
    <property type="entry name" value="FI20010P1-RELATED"/>
    <property type="match status" value="1"/>
</dbReference>
<dbReference type="EMBL" id="JARKHS020018703">
    <property type="protein sequence ID" value="KAK8772196.1"/>
    <property type="molecule type" value="Genomic_DNA"/>
</dbReference>
<dbReference type="PROSITE" id="PS50304">
    <property type="entry name" value="TUDOR"/>
    <property type="match status" value="1"/>
</dbReference>
<evidence type="ECO:0000259" key="1">
    <source>
        <dbReference type="PROSITE" id="PS50304"/>
    </source>
</evidence>
<dbReference type="FunFam" id="2.30.30.140:FF:000018">
    <property type="entry name" value="Serine/threonine-protein kinase 31"/>
    <property type="match status" value="1"/>
</dbReference>
<reference evidence="2 3" key="1">
    <citation type="journal article" date="2023" name="Arcadia Sci">
        <title>De novo assembly of a long-read Amblyomma americanum tick genome.</title>
        <authorList>
            <person name="Chou S."/>
            <person name="Poskanzer K.E."/>
            <person name="Rollins M."/>
            <person name="Thuy-Boun P.S."/>
        </authorList>
    </citation>
    <scope>NUCLEOTIDE SEQUENCE [LARGE SCALE GENOMIC DNA]</scope>
    <source>
        <strain evidence="2">F_SG_1</strain>
        <tissue evidence="2">Salivary glands</tissue>
    </source>
</reference>
<dbReference type="Gene3D" id="2.30.30.140">
    <property type="match status" value="1"/>
</dbReference>
<dbReference type="InterPro" id="IPR050621">
    <property type="entry name" value="Tudor_domain_containing"/>
</dbReference>
<proteinExistence type="predicted"/>
<name>A0AAQ4EBS6_AMBAM</name>
<sequence>MALSQITQIEMGSSGIKAPVASFPFPVGLLPPVIVPPAILPEGDSFSVILSVVFNPTDFYGQVVDNVNTTSKVLEQLQQHLNMHGIQTQAPAEESVAKGSFWMCLFEGDKNWYRVQVLDIIRTAGGRRFRLLYVDYGNRTTVTSTCLRPLPYSLSGLPACAYRMALALIAPKNGRKWDPVATGIFVQETGFKAMLIAEKKGFRHCGLENIIDVVLWNKNGEPAVNLNAYLVEQDVAVLKPLL</sequence>
<dbReference type="Pfam" id="PF00567">
    <property type="entry name" value="TUDOR"/>
    <property type="match status" value="1"/>
</dbReference>
<dbReference type="Proteomes" id="UP001321473">
    <property type="component" value="Unassembled WGS sequence"/>
</dbReference>
<gene>
    <name evidence="2" type="ORF">V5799_024561</name>
</gene>
<dbReference type="Gene3D" id="2.40.50.90">
    <property type="match status" value="1"/>
</dbReference>
<dbReference type="PANTHER" id="PTHR22948">
    <property type="entry name" value="TUDOR DOMAIN CONTAINING PROTEIN"/>
    <property type="match status" value="1"/>
</dbReference>
<dbReference type="InterPro" id="IPR002999">
    <property type="entry name" value="Tudor"/>
</dbReference>
<accession>A0AAQ4EBS6</accession>
<dbReference type="GO" id="GO:0005737">
    <property type="term" value="C:cytoplasm"/>
    <property type="evidence" value="ECO:0007669"/>
    <property type="project" value="UniProtKB-ARBA"/>
</dbReference>